<protein>
    <submittedName>
        <fullName evidence="1">Mitochondrial inner membrane protein</fullName>
    </submittedName>
</protein>
<dbReference type="AlphaFoldDB" id="C4R1I2"/>
<evidence type="ECO:0000313" key="2">
    <source>
        <dbReference type="Proteomes" id="UP000000314"/>
    </source>
</evidence>
<dbReference type="InterPro" id="IPR007849">
    <property type="entry name" value="ATP10"/>
</dbReference>
<dbReference type="PANTHER" id="PTHR28106:SF1">
    <property type="entry name" value="MITOCHONDRIAL ATPASE COMPLEX SUBUNIT ATP10"/>
    <property type="match status" value="1"/>
</dbReference>
<dbReference type="HOGENOM" id="CLU_047290_2_0_1"/>
<dbReference type="KEGG" id="ppa:PAS_chr2-1_0708"/>
<dbReference type="eggNOG" id="KOG4614">
    <property type="taxonomic scope" value="Eukaryota"/>
</dbReference>
<dbReference type="RefSeq" id="XP_002491636.1">
    <property type="nucleotide sequence ID" value="XM_002491591.1"/>
</dbReference>
<dbReference type="OMA" id="YFPNFHG"/>
<dbReference type="InParanoid" id="C4R1I2"/>
<gene>
    <name evidence="1" type="ordered locus">PAS_chr2-1_0708</name>
</gene>
<dbReference type="Pfam" id="PF05176">
    <property type="entry name" value="ATP-synt_10"/>
    <property type="match status" value="1"/>
</dbReference>
<keyword evidence="2" id="KW-1185">Reference proteome</keyword>
<proteinExistence type="predicted"/>
<dbReference type="GO" id="GO:0005743">
    <property type="term" value="C:mitochondrial inner membrane"/>
    <property type="evidence" value="ECO:0007669"/>
    <property type="project" value="TreeGrafter"/>
</dbReference>
<dbReference type="EMBL" id="FN392320">
    <property type="protein sequence ID" value="CAY69356.1"/>
    <property type="molecule type" value="Genomic_DNA"/>
</dbReference>
<dbReference type="Proteomes" id="UP000000314">
    <property type="component" value="Chromosome 2"/>
</dbReference>
<evidence type="ECO:0000313" key="1">
    <source>
        <dbReference type="EMBL" id="CAY69356.1"/>
    </source>
</evidence>
<dbReference type="OrthoDB" id="17089at2759"/>
<dbReference type="FunCoup" id="C4R1I2">
    <property type="interactions" value="155"/>
</dbReference>
<name>C4R1I2_KOMPG</name>
<accession>C4R1I2</accession>
<dbReference type="GeneID" id="8198326"/>
<reference evidence="1 2" key="1">
    <citation type="journal article" date="2009" name="Nat. Biotechnol.">
        <title>Genome sequence of the recombinant protein production host Pichia pastoris.</title>
        <authorList>
            <person name="De Schutter K."/>
            <person name="Lin Y.C."/>
            <person name="Tiels P."/>
            <person name="Van Hecke A."/>
            <person name="Glinka S."/>
            <person name="Weber-Lehmann J."/>
            <person name="Rouze P."/>
            <person name="Van de Peer Y."/>
            <person name="Callewaert N."/>
        </authorList>
    </citation>
    <scope>NUCLEOTIDE SEQUENCE [LARGE SCALE GENOMIC DNA]</scope>
    <source>
        <strain evidence="2">GS115 / ATCC 20864</strain>
    </source>
</reference>
<dbReference type="GO" id="GO:0033615">
    <property type="term" value="P:mitochondrial proton-transporting ATP synthase complex assembly"/>
    <property type="evidence" value="ECO:0007669"/>
    <property type="project" value="TreeGrafter"/>
</dbReference>
<organism evidence="1 2">
    <name type="scientific">Komagataella phaffii (strain GS115 / ATCC 20864)</name>
    <name type="common">Yeast</name>
    <name type="synonym">Pichia pastoris</name>
    <dbReference type="NCBI Taxonomy" id="644223"/>
    <lineage>
        <taxon>Eukaryota</taxon>
        <taxon>Fungi</taxon>
        <taxon>Dikarya</taxon>
        <taxon>Ascomycota</taxon>
        <taxon>Saccharomycotina</taxon>
        <taxon>Pichiomycetes</taxon>
        <taxon>Pichiales</taxon>
        <taxon>Pichiaceae</taxon>
        <taxon>Komagataella</taxon>
    </lineage>
</organism>
<sequence length="286" mass="33003">MSMRHFSTSRVSFIFKLGSTLNNIKPEPFKVVQVTKPVGLFTKPEIIPLAQLNNHKSPSKTSEFWAEFKSLFNKEKREAKRLELEEEMRKGGLYDMHTYRVTKGKVFLSPISYFKDSKSLYFPNLVVTNLKNETSQLADVFKNKVTVLKIHSTQEGFDITKEYFSIKNSTDNYLTESGYQILNQEFDNVQIAELNLIENGLKGLISKLSLGHLRKIIPASRHDSYFSAKRSLLPMKLREDIFLRNLYTGYVYVVDQEGKIRWLGCGKPTEKDHEMLWKAVKGVSAE</sequence>
<dbReference type="PANTHER" id="PTHR28106">
    <property type="entry name" value="MITOCHONDRIAL ATPASE COMPLEX SUBUNIT ATP10"/>
    <property type="match status" value="1"/>
</dbReference>